<comment type="caution">
    <text evidence="3">The sequence shown here is derived from an EMBL/GenBank/DDBJ whole genome shotgun (WGS) entry which is preliminary data.</text>
</comment>
<proteinExistence type="predicted"/>
<organism evidence="3 4">
    <name type="scientific">Armadillidium nasatum</name>
    <dbReference type="NCBI Taxonomy" id="96803"/>
    <lineage>
        <taxon>Eukaryota</taxon>
        <taxon>Metazoa</taxon>
        <taxon>Ecdysozoa</taxon>
        <taxon>Arthropoda</taxon>
        <taxon>Crustacea</taxon>
        <taxon>Multicrustacea</taxon>
        <taxon>Malacostraca</taxon>
        <taxon>Eumalacostraca</taxon>
        <taxon>Peracarida</taxon>
        <taxon>Isopoda</taxon>
        <taxon>Oniscidea</taxon>
        <taxon>Crinocheta</taxon>
        <taxon>Armadillidiidae</taxon>
        <taxon>Armadillidium</taxon>
    </lineage>
</organism>
<gene>
    <name evidence="3" type="ORF">Anas_07504</name>
</gene>
<dbReference type="Pfam" id="PF24681">
    <property type="entry name" value="Kelch_KLHDC2_KLHL20_DRC7"/>
    <property type="match status" value="1"/>
</dbReference>
<accession>A0A5N5STN8</accession>
<evidence type="ECO:0000313" key="4">
    <source>
        <dbReference type="Proteomes" id="UP000326759"/>
    </source>
</evidence>
<keyword evidence="1" id="KW-0880">Kelch repeat</keyword>
<name>A0A5N5STN8_9CRUS</name>
<keyword evidence="4" id="KW-1185">Reference proteome</keyword>
<dbReference type="InterPro" id="IPR051746">
    <property type="entry name" value="Kelch_domain_containing_8"/>
</dbReference>
<dbReference type="Gene3D" id="2.120.10.80">
    <property type="entry name" value="Kelch-type beta propeller"/>
    <property type="match status" value="1"/>
</dbReference>
<protein>
    <submittedName>
        <fullName evidence="3">Kelch-like protein 20</fullName>
    </submittedName>
</protein>
<keyword evidence="2" id="KW-0677">Repeat</keyword>
<feature type="non-terminal residue" evidence="3">
    <location>
        <position position="1"/>
    </location>
</feature>
<dbReference type="SMART" id="SM00612">
    <property type="entry name" value="Kelch"/>
    <property type="match status" value="5"/>
</dbReference>
<dbReference type="PANTHER" id="PTHR46260:SF3">
    <property type="entry name" value="RING-TYPE DOMAIN-CONTAINING PROTEIN"/>
    <property type="match status" value="1"/>
</dbReference>
<dbReference type="OrthoDB" id="45365at2759"/>
<evidence type="ECO:0000256" key="1">
    <source>
        <dbReference type="ARBA" id="ARBA00022441"/>
    </source>
</evidence>
<dbReference type="InterPro" id="IPR015915">
    <property type="entry name" value="Kelch-typ_b-propeller"/>
</dbReference>
<dbReference type="AlphaFoldDB" id="A0A5N5STN8"/>
<dbReference type="InterPro" id="IPR006652">
    <property type="entry name" value="Kelch_1"/>
</dbReference>
<dbReference type="EMBL" id="SEYY01020108">
    <property type="protein sequence ID" value="KAB7497584.1"/>
    <property type="molecule type" value="Genomic_DNA"/>
</dbReference>
<evidence type="ECO:0000313" key="3">
    <source>
        <dbReference type="EMBL" id="KAB7497584.1"/>
    </source>
</evidence>
<reference evidence="3 4" key="1">
    <citation type="journal article" date="2019" name="PLoS Biol.">
        <title>Sex chromosomes control vertical transmission of feminizing Wolbachia symbionts in an isopod.</title>
        <authorList>
            <person name="Becking T."/>
            <person name="Chebbi M.A."/>
            <person name="Giraud I."/>
            <person name="Moumen B."/>
            <person name="Laverre T."/>
            <person name="Caubet Y."/>
            <person name="Peccoud J."/>
            <person name="Gilbert C."/>
            <person name="Cordaux R."/>
        </authorList>
    </citation>
    <scope>NUCLEOTIDE SEQUENCE [LARGE SCALE GENOMIC DNA]</scope>
    <source>
        <strain evidence="3">ANa2</strain>
        <tissue evidence="3">Whole body excluding digestive tract and cuticle</tissue>
    </source>
</reference>
<dbReference type="SUPFAM" id="SSF117281">
    <property type="entry name" value="Kelch motif"/>
    <property type="match status" value="1"/>
</dbReference>
<evidence type="ECO:0000256" key="2">
    <source>
        <dbReference type="ARBA" id="ARBA00022737"/>
    </source>
</evidence>
<sequence>GQANFDILSSCETYHIEENEWRDFVSLPISLLGAQAAVLDDKLWVLGGTTQAKKCKEGSLLVYDEKRGNWCFKTPMITDRVHFGAASAYGCLFVFGGIGISKENDGMVLDSCEKYNVESNKWITIAPLGKGRAYHGVAVVNDLIYVIGGYNGSKWLDSVECYDPLSDRWTTVSPMMGCRSSFGVSVWNKRIYCMGGFNGQSTLSTVMKYNPKTDMWHGVHNMHLKRYGLMVATVAYRYEKISRLKDG</sequence>
<dbReference type="Proteomes" id="UP000326759">
    <property type="component" value="Unassembled WGS sequence"/>
</dbReference>
<dbReference type="PANTHER" id="PTHR46260">
    <property type="entry name" value="RING-TYPE DOMAIN-CONTAINING PROTEIN"/>
    <property type="match status" value="1"/>
</dbReference>